<dbReference type="InterPro" id="IPR051831">
    <property type="entry name" value="Bromodomain_contain_prot"/>
</dbReference>
<dbReference type="PANTHER" id="PTHR22881">
    <property type="entry name" value="BROMODOMAIN CONTAINING PROTEIN"/>
    <property type="match status" value="1"/>
</dbReference>
<organism evidence="3 4">
    <name type="scientific">Brassica oleracea var. oleracea</name>
    <dbReference type="NCBI Taxonomy" id="109376"/>
    <lineage>
        <taxon>Eukaryota</taxon>
        <taxon>Viridiplantae</taxon>
        <taxon>Streptophyta</taxon>
        <taxon>Embryophyta</taxon>
        <taxon>Tracheophyta</taxon>
        <taxon>Spermatophyta</taxon>
        <taxon>Magnoliopsida</taxon>
        <taxon>eudicotyledons</taxon>
        <taxon>Gunneridae</taxon>
        <taxon>Pentapetalae</taxon>
        <taxon>rosids</taxon>
        <taxon>malvids</taxon>
        <taxon>Brassicales</taxon>
        <taxon>Brassicaceae</taxon>
        <taxon>Brassiceae</taxon>
        <taxon>Brassica</taxon>
    </lineage>
</organism>
<evidence type="ECO:0008006" key="5">
    <source>
        <dbReference type="Google" id="ProtNLM"/>
    </source>
</evidence>
<name>A0A0D3DQM0_BRAOL</name>
<evidence type="ECO:0000256" key="1">
    <source>
        <dbReference type="ARBA" id="ARBA00023117"/>
    </source>
</evidence>
<reference evidence="3" key="2">
    <citation type="submission" date="2015-03" db="UniProtKB">
        <authorList>
            <consortium name="EnsemblPlants"/>
        </authorList>
    </citation>
    <scope>IDENTIFICATION</scope>
</reference>
<feature type="region of interest" description="Disordered" evidence="2">
    <location>
        <begin position="1"/>
        <end position="173"/>
    </location>
</feature>
<feature type="compositionally biased region" description="Polar residues" evidence="2">
    <location>
        <begin position="663"/>
        <end position="680"/>
    </location>
</feature>
<feature type="compositionally biased region" description="Low complexity" evidence="2">
    <location>
        <begin position="575"/>
        <end position="590"/>
    </location>
</feature>
<accession>A0A0D3DQM0</accession>
<dbReference type="eggNOG" id="KOG0955">
    <property type="taxonomic scope" value="Eukaryota"/>
</dbReference>
<evidence type="ECO:0000256" key="2">
    <source>
        <dbReference type="SAM" id="MobiDB-lite"/>
    </source>
</evidence>
<sequence length="687" mass="76231">ILVSIFNIKKRKKTQNQTPLLERERSEEREREARMGEVAETMTKKKKKGRPSLLDLQKRAIKQQQQQQHHRNNHDDHRSGSKNPNSPNSGTRSKRRNPNPNGVSSSDSPLSEEDDDERREKKHKLLYGLNSHSNRHSPNPQSRGSDLNLEETPVNRRKIGGDGGGGSGFTGEKASKATDILQGSPVESGGPTTTLPDKQLLVFILDRLQKCGKILMAFTQIQLILRRLLSCLFVDVKAHPRLCLSHLCLGDVFLICSNAMEYNSSDTVYYRQARAIQELAKKDFENLRRDSDDEEPQSQQDQQQQPKVARRGRPPKKHPEPSSIDRTASEISADALIPGGDGSNRFSGAYNLRKTPPSHKFRQAETSVRINHNSETQSGWSVDWENEFPRKKQKSLPSFGLSIYANIDYLLCFSAASVVKAVNKYGMKHFNVDENKRDTYNHLPASTQEPSVLTTLEDELKQLIPVGLTTEYGYARSLARYAANLGPVAWKIASKRIETVLPPGIKYGPGWVEENPAGTEEDNEPQKQTVLGKHKCSNDLASNDYSNRILSPTASVSSAFIGNRHSSSQGIEETAAPSRAFPSASSSRQAGPMIKPESSINGLTRGFSGFGHSPSPMIGATRQKQPNLANETMPGPQQQGMLFPYNKQEFDRFPPDLNAMLVSPNSPGANQQTGSSSSQHPDLALQL</sequence>
<feature type="compositionally biased region" description="Polar residues" evidence="2">
    <location>
        <begin position="130"/>
        <end position="145"/>
    </location>
</feature>
<feature type="compositionally biased region" description="Low complexity" evidence="2">
    <location>
        <begin position="297"/>
        <end position="306"/>
    </location>
</feature>
<dbReference type="Gene3D" id="1.20.920.10">
    <property type="entry name" value="Bromodomain-like"/>
    <property type="match status" value="1"/>
</dbReference>
<dbReference type="HOGENOM" id="CLU_014410_1_0_1"/>
<evidence type="ECO:0000313" key="4">
    <source>
        <dbReference type="Proteomes" id="UP000032141"/>
    </source>
</evidence>
<reference evidence="3 4" key="1">
    <citation type="journal article" date="2014" name="Genome Biol.">
        <title>Transcriptome and methylome profiling reveals relics of genome dominance in the mesopolyploid Brassica oleracea.</title>
        <authorList>
            <person name="Parkin I.A."/>
            <person name="Koh C."/>
            <person name="Tang H."/>
            <person name="Robinson S.J."/>
            <person name="Kagale S."/>
            <person name="Clarke W.E."/>
            <person name="Town C.D."/>
            <person name="Nixon J."/>
            <person name="Krishnakumar V."/>
            <person name="Bidwell S.L."/>
            <person name="Denoeud F."/>
            <person name="Belcram H."/>
            <person name="Links M.G."/>
            <person name="Just J."/>
            <person name="Clarke C."/>
            <person name="Bender T."/>
            <person name="Huebert T."/>
            <person name="Mason A.S."/>
            <person name="Pires J.C."/>
            <person name="Barker G."/>
            <person name="Moore J."/>
            <person name="Walley P.G."/>
            <person name="Manoli S."/>
            <person name="Batley J."/>
            <person name="Edwards D."/>
            <person name="Nelson M.N."/>
            <person name="Wang X."/>
            <person name="Paterson A.H."/>
            <person name="King G."/>
            <person name="Bancroft I."/>
            <person name="Chalhoub B."/>
            <person name="Sharpe A.G."/>
        </authorList>
    </citation>
    <scope>NUCLEOTIDE SEQUENCE</scope>
    <source>
        <strain evidence="3 4">cv. TO1000</strain>
    </source>
</reference>
<dbReference type="EnsemblPlants" id="Bo8g070330.1">
    <property type="protein sequence ID" value="Bo8g070330.1"/>
    <property type="gene ID" value="Bo8g070330"/>
</dbReference>
<keyword evidence="1" id="KW-0103">Bromodomain</keyword>
<proteinExistence type="predicted"/>
<keyword evidence="4" id="KW-1185">Reference proteome</keyword>
<feature type="region of interest" description="Disordered" evidence="2">
    <location>
        <begin position="565"/>
        <end position="621"/>
    </location>
</feature>
<dbReference type="SUPFAM" id="SSF47370">
    <property type="entry name" value="Bromodomain"/>
    <property type="match status" value="1"/>
</dbReference>
<dbReference type="AlphaFoldDB" id="A0A0D3DQM0"/>
<feature type="compositionally biased region" description="Basic and acidic residues" evidence="2">
    <location>
        <begin position="21"/>
        <end position="37"/>
    </location>
</feature>
<feature type="compositionally biased region" description="Low complexity" evidence="2">
    <location>
        <begin position="81"/>
        <end position="90"/>
    </location>
</feature>
<dbReference type="InterPro" id="IPR036427">
    <property type="entry name" value="Bromodomain-like_sf"/>
</dbReference>
<protein>
    <recommendedName>
        <fullName evidence="5">Bromo domain-containing protein</fullName>
    </recommendedName>
</protein>
<dbReference type="STRING" id="109376.A0A0D3DQM0"/>
<dbReference type="PANTHER" id="PTHR22881:SF34">
    <property type="entry name" value="BROMO DOMAIN-CONTAINING PROTEIN"/>
    <property type="match status" value="1"/>
</dbReference>
<evidence type="ECO:0000313" key="3">
    <source>
        <dbReference type="EnsemblPlants" id="Bo8g070330.1"/>
    </source>
</evidence>
<feature type="region of interest" description="Disordered" evidence="2">
    <location>
        <begin position="509"/>
        <end position="530"/>
    </location>
</feature>
<feature type="region of interest" description="Disordered" evidence="2">
    <location>
        <begin position="648"/>
        <end position="687"/>
    </location>
</feature>
<dbReference type="OMA" id="NSSAMCA"/>
<feature type="region of interest" description="Disordered" evidence="2">
    <location>
        <begin position="289"/>
        <end position="349"/>
    </location>
</feature>
<dbReference type="Gramene" id="Bo8g070330.1">
    <property type="protein sequence ID" value="Bo8g070330.1"/>
    <property type="gene ID" value="Bo8g070330"/>
</dbReference>
<dbReference type="Proteomes" id="UP000032141">
    <property type="component" value="Chromosome C8"/>
</dbReference>